<dbReference type="RefSeq" id="WP_301572624.1">
    <property type="nucleotide sequence ID" value="NZ_JAPWIE010000005.1"/>
</dbReference>
<comment type="caution">
    <text evidence="1">The sequence shown here is derived from an EMBL/GenBank/DDBJ whole genome shotgun (WGS) entry which is preliminary data.</text>
</comment>
<evidence type="ECO:0000313" key="1">
    <source>
        <dbReference type="EMBL" id="MCZ4551706.1"/>
    </source>
</evidence>
<dbReference type="EMBL" id="JAPWIE010000005">
    <property type="protein sequence ID" value="MCZ4551706.1"/>
    <property type="molecule type" value="Genomic_DNA"/>
</dbReference>
<gene>
    <name evidence="1" type="ORF">O4213_17065</name>
</gene>
<dbReference type="Proteomes" id="UP001067235">
    <property type="component" value="Unassembled WGS sequence"/>
</dbReference>
<sequence>MAKNVEARALTVHGKPLVCVVCQTGTTFFQREVMMNTVGMSMMGWDWANATADGAICATCGFVHTFMGNAHAWA</sequence>
<keyword evidence="2" id="KW-1185">Reference proteome</keyword>
<name>A0ABT4MXI6_GORRU</name>
<reference evidence="1" key="1">
    <citation type="submission" date="2022-12" db="EMBL/GenBank/DDBJ databases">
        <authorList>
            <person name="Krivoruchko A.V."/>
            <person name="Elkin A."/>
        </authorList>
    </citation>
    <scope>NUCLEOTIDE SEQUENCE</scope>
    <source>
        <strain evidence="1">IEGM 1388</strain>
    </source>
</reference>
<accession>A0ABT4MXI6</accession>
<evidence type="ECO:0000313" key="2">
    <source>
        <dbReference type="Proteomes" id="UP001067235"/>
    </source>
</evidence>
<protein>
    <submittedName>
        <fullName evidence="1">Uncharacterized protein</fullName>
    </submittedName>
</protein>
<proteinExistence type="predicted"/>
<organism evidence="1 2">
    <name type="scientific">Gordonia rubripertincta</name>
    <name type="common">Rhodococcus corallinus</name>
    <dbReference type="NCBI Taxonomy" id="36822"/>
    <lineage>
        <taxon>Bacteria</taxon>
        <taxon>Bacillati</taxon>
        <taxon>Actinomycetota</taxon>
        <taxon>Actinomycetes</taxon>
        <taxon>Mycobacteriales</taxon>
        <taxon>Gordoniaceae</taxon>
        <taxon>Gordonia</taxon>
    </lineage>
</organism>